<evidence type="ECO:0000256" key="1">
    <source>
        <dbReference type="ARBA" id="ARBA00022714"/>
    </source>
</evidence>
<dbReference type="EMBL" id="CP089291">
    <property type="protein sequence ID" value="UOF89546.1"/>
    <property type="molecule type" value="Genomic_DNA"/>
</dbReference>
<keyword evidence="1" id="KW-0001">2Fe-2S</keyword>
<keyword evidence="8" id="KW-1185">Reference proteome</keyword>
<dbReference type="SUPFAM" id="SSF54292">
    <property type="entry name" value="2Fe-2S ferredoxin-like"/>
    <property type="match status" value="1"/>
</dbReference>
<dbReference type="InterPro" id="IPR002888">
    <property type="entry name" value="2Fe-2S-bd"/>
</dbReference>
<dbReference type="Proteomes" id="UP000830167">
    <property type="component" value="Chromosome"/>
</dbReference>
<keyword evidence="4" id="KW-0408">Iron</keyword>
<dbReference type="Gene3D" id="1.10.150.120">
    <property type="entry name" value="[2Fe-2S]-binding domain"/>
    <property type="match status" value="1"/>
</dbReference>
<dbReference type="CDD" id="cd00207">
    <property type="entry name" value="fer2"/>
    <property type="match status" value="1"/>
</dbReference>
<evidence type="ECO:0000256" key="3">
    <source>
        <dbReference type="ARBA" id="ARBA00023002"/>
    </source>
</evidence>
<accession>A0ABY4CG99</accession>
<evidence type="ECO:0000256" key="2">
    <source>
        <dbReference type="ARBA" id="ARBA00022723"/>
    </source>
</evidence>
<evidence type="ECO:0000256" key="4">
    <source>
        <dbReference type="ARBA" id="ARBA00023004"/>
    </source>
</evidence>
<dbReference type="InterPro" id="IPR001041">
    <property type="entry name" value="2Fe-2S_ferredoxin-type"/>
</dbReference>
<organism evidence="7 8">
    <name type="scientific">Fodinisporobacter ferrooxydans</name>
    <dbReference type="NCBI Taxonomy" id="2901836"/>
    <lineage>
        <taxon>Bacteria</taxon>
        <taxon>Bacillati</taxon>
        <taxon>Bacillota</taxon>
        <taxon>Bacilli</taxon>
        <taxon>Bacillales</taxon>
        <taxon>Alicyclobacillaceae</taxon>
        <taxon>Fodinisporobacter</taxon>
    </lineage>
</organism>
<dbReference type="Gene3D" id="3.10.20.30">
    <property type="match status" value="1"/>
</dbReference>
<keyword evidence="2" id="KW-0479">Metal-binding</keyword>
<sequence>MWNATKGKVEVELTVNDEQHRIVIRTADTLLYTLRDQLGLTGTKIGCENGDCGACTVLIDGYPIKSCLMLTVEAVGQSITTIEGLKDSPIQQAFLATEAFQCGFCTPGFIMNGQGLLANAPNATDEEIREWLESNICRCTGYEEIEQAIKRVLAENKTLAETRKRDPFPHET</sequence>
<dbReference type="Pfam" id="PF01799">
    <property type="entry name" value="Fer2_2"/>
    <property type="match status" value="1"/>
</dbReference>
<dbReference type="SUPFAM" id="SSF47741">
    <property type="entry name" value="CO dehydrogenase ISP C-domain like"/>
    <property type="match status" value="1"/>
</dbReference>
<dbReference type="InterPro" id="IPR006058">
    <property type="entry name" value="2Fe2S_fd_BS"/>
</dbReference>
<dbReference type="Pfam" id="PF00111">
    <property type="entry name" value="Fer2"/>
    <property type="match status" value="1"/>
</dbReference>
<dbReference type="PROSITE" id="PS00197">
    <property type="entry name" value="2FE2S_FER_1"/>
    <property type="match status" value="1"/>
</dbReference>
<dbReference type="PANTHER" id="PTHR44379">
    <property type="entry name" value="OXIDOREDUCTASE WITH IRON-SULFUR SUBUNIT"/>
    <property type="match status" value="1"/>
</dbReference>
<name>A0ABY4CG99_9BACL</name>
<dbReference type="PROSITE" id="PS51085">
    <property type="entry name" value="2FE2S_FER_2"/>
    <property type="match status" value="1"/>
</dbReference>
<dbReference type="PANTHER" id="PTHR44379:SF7">
    <property type="entry name" value="XANTHINE DEHYDROGENASE SUBUNIT E-RELATED"/>
    <property type="match status" value="1"/>
</dbReference>
<dbReference type="RefSeq" id="WP_347436236.1">
    <property type="nucleotide sequence ID" value="NZ_CP089291.1"/>
</dbReference>
<evidence type="ECO:0000313" key="8">
    <source>
        <dbReference type="Proteomes" id="UP000830167"/>
    </source>
</evidence>
<dbReference type="InterPro" id="IPR012675">
    <property type="entry name" value="Beta-grasp_dom_sf"/>
</dbReference>
<evidence type="ECO:0000313" key="7">
    <source>
        <dbReference type="EMBL" id="UOF89546.1"/>
    </source>
</evidence>
<reference evidence="7" key="1">
    <citation type="submission" date="2021-12" db="EMBL/GenBank/DDBJ databases">
        <title>Alicyclobacillaceae gen. nov., sp. nov., isolated from chalcocite enrichment system.</title>
        <authorList>
            <person name="Jiang Z."/>
        </authorList>
    </citation>
    <scope>NUCLEOTIDE SEQUENCE</scope>
    <source>
        <strain evidence="7">MYW30-H2</strain>
    </source>
</reference>
<keyword evidence="3" id="KW-0560">Oxidoreductase</keyword>
<dbReference type="InterPro" id="IPR036010">
    <property type="entry name" value="2Fe-2S_ferredoxin-like_sf"/>
</dbReference>
<proteinExistence type="predicted"/>
<dbReference type="InterPro" id="IPR051452">
    <property type="entry name" value="Diverse_Oxidoreductases"/>
</dbReference>
<evidence type="ECO:0000259" key="6">
    <source>
        <dbReference type="PROSITE" id="PS51085"/>
    </source>
</evidence>
<keyword evidence="5" id="KW-0411">Iron-sulfur</keyword>
<dbReference type="InterPro" id="IPR036884">
    <property type="entry name" value="2Fe-2S-bd_dom_sf"/>
</dbReference>
<protein>
    <submittedName>
        <fullName evidence="7">(2Fe-2S)-binding protein</fullName>
    </submittedName>
</protein>
<gene>
    <name evidence="7" type="ORF">LSG31_16875</name>
</gene>
<feature type="domain" description="2Fe-2S ferredoxin-type" evidence="6">
    <location>
        <begin position="9"/>
        <end position="85"/>
    </location>
</feature>
<evidence type="ECO:0000256" key="5">
    <source>
        <dbReference type="ARBA" id="ARBA00023014"/>
    </source>
</evidence>